<evidence type="ECO:0000313" key="4">
    <source>
        <dbReference type="EMBL" id="SDT73120.1"/>
    </source>
</evidence>
<evidence type="ECO:0000256" key="1">
    <source>
        <dbReference type="ARBA" id="ARBA00008324"/>
    </source>
</evidence>
<evidence type="ECO:0000256" key="2">
    <source>
        <dbReference type="ARBA" id="ARBA00022801"/>
    </source>
</evidence>
<dbReference type="AlphaFoldDB" id="A0A1H2CRE2"/>
<dbReference type="PANTHER" id="PTHR43240">
    <property type="entry name" value="1,4-DIHYDROXY-2-NAPHTHOYL-COA THIOESTERASE 1"/>
    <property type="match status" value="1"/>
</dbReference>
<dbReference type="PANTHER" id="PTHR43240:SF5">
    <property type="entry name" value="1,4-DIHYDROXY-2-NAPHTHOYL-COA THIOESTERASE 1"/>
    <property type="match status" value="1"/>
</dbReference>
<dbReference type="InterPro" id="IPR003736">
    <property type="entry name" value="PAAI_dom"/>
</dbReference>
<dbReference type="GO" id="GO:0005829">
    <property type="term" value="C:cytosol"/>
    <property type="evidence" value="ECO:0007669"/>
    <property type="project" value="TreeGrafter"/>
</dbReference>
<dbReference type="STRING" id="113562.SAMN04489716_6580"/>
<reference evidence="4 5" key="1">
    <citation type="submission" date="2016-10" db="EMBL/GenBank/DDBJ databases">
        <authorList>
            <person name="de Groot N.N."/>
        </authorList>
    </citation>
    <scope>NUCLEOTIDE SEQUENCE [LARGE SCALE GENOMIC DNA]</scope>
    <source>
        <strain evidence="4 5">DSM 43941</strain>
    </source>
</reference>
<dbReference type="EMBL" id="LT629758">
    <property type="protein sequence ID" value="SDT73120.1"/>
    <property type="molecule type" value="Genomic_DNA"/>
</dbReference>
<dbReference type="Gene3D" id="3.10.129.10">
    <property type="entry name" value="Hotdog Thioesterase"/>
    <property type="match status" value="1"/>
</dbReference>
<organism evidence="4 5">
    <name type="scientific">Actinoplanes derwentensis</name>
    <dbReference type="NCBI Taxonomy" id="113562"/>
    <lineage>
        <taxon>Bacteria</taxon>
        <taxon>Bacillati</taxon>
        <taxon>Actinomycetota</taxon>
        <taxon>Actinomycetes</taxon>
        <taxon>Micromonosporales</taxon>
        <taxon>Micromonosporaceae</taxon>
        <taxon>Actinoplanes</taxon>
    </lineage>
</organism>
<comment type="similarity">
    <text evidence="1">Belongs to the thioesterase PaaI family.</text>
</comment>
<evidence type="ECO:0000259" key="3">
    <source>
        <dbReference type="Pfam" id="PF03061"/>
    </source>
</evidence>
<protein>
    <submittedName>
        <fullName evidence="4">Uncharacterized domain 1-containing protein</fullName>
    </submittedName>
</protein>
<dbReference type="GO" id="GO:0061522">
    <property type="term" value="F:1,4-dihydroxy-2-naphthoyl-CoA thioesterase activity"/>
    <property type="evidence" value="ECO:0007669"/>
    <property type="project" value="TreeGrafter"/>
</dbReference>
<gene>
    <name evidence="4" type="ORF">SAMN04489716_6580</name>
</gene>
<dbReference type="NCBIfam" id="TIGR00369">
    <property type="entry name" value="unchar_dom_1"/>
    <property type="match status" value="1"/>
</dbReference>
<keyword evidence="2" id="KW-0378">Hydrolase</keyword>
<dbReference type="Pfam" id="PF03061">
    <property type="entry name" value="4HBT"/>
    <property type="match status" value="1"/>
</dbReference>
<dbReference type="SUPFAM" id="SSF54637">
    <property type="entry name" value="Thioesterase/thiol ester dehydrase-isomerase"/>
    <property type="match status" value="1"/>
</dbReference>
<feature type="domain" description="Thioesterase" evidence="3">
    <location>
        <begin position="57"/>
        <end position="136"/>
    </location>
</feature>
<keyword evidence="5" id="KW-1185">Reference proteome</keyword>
<proteinExistence type="inferred from homology"/>
<dbReference type="CDD" id="cd03443">
    <property type="entry name" value="PaaI_thioesterase"/>
    <property type="match status" value="1"/>
</dbReference>
<dbReference type="InterPro" id="IPR029069">
    <property type="entry name" value="HotDog_dom_sf"/>
</dbReference>
<evidence type="ECO:0000313" key="5">
    <source>
        <dbReference type="Proteomes" id="UP000198688"/>
    </source>
</evidence>
<name>A0A1H2CRE2_9ACTN</name>
<sequence length="147" mass="15080">MTGVTYADVDIAEDGKQHLFTSGGGGALAERMGIEITEATAERVVGIMPVEGNTQPYGLLHGGASCVLAETLGSVGAVLHGQTVDRPFAVGVDINATHHKAARSGLVTGVATPVHRGRAVATYEVVLTDEAGDRVCTARITCLLRGA</sequence>
<accession>A0A1H2CRE2</accession>
<dbReference type="InterPro" id="IPR006683">
    <property type="entry name" value="Thioestr_dom"/>
</dbReference>
<dbReference type="Proteomes" id="UP000198688">
    <property type="component" value="Chromosome I"/>
</dbReference>